<dbReference type="AlphaFoldDB" id="G4TJZ5"/>
<dbReference type="EMBL" id="CAFZ01000128">
    <property type="protein sequence ID" value="CCA71642.1"/>
    <property type="molecule type" value="Genomic_DNA"/>
</dbReference>
<comment type="caution">
    <text evidence="3">The sequence shown here is derived from an EMBL/GenBank/DDBJ whole genome shotgun (WGS) entry which is preliminary data.</text>
</comment>
<sequence length="163" mass="18507">IFKQCGADPDVQDAVLCILHSDEYRTQHSLPWPLASRLFELIPYRIQQGECVKSGKGCRGAPEFYECRWRDCHERIRPFICPSCQKGFVRKNELIKHSPCKANRKASVLVSYVPPSKTKHGSQVDAASFWHASAASSTVAQQEGSITPPTSVYHPGWYRPLYW</sequence>
<accession>G4TJZ5</accession>
<dbReference type="InterPro" id="IPR013087">
    <property type="entry name" value="Znf_C2H2_type"/>
</dbReference>
<protein>
    <recommendedName>
        <fullName evidence="2">C2H2-type domain-containing protein</fullName>
    </recommendedName>
</protein>
<dbReference type="OrthoDB" id="10018191at2759"/>
<evidence type="ECO:0000313" key="3">
    <source>
        <dbReference type="EMBL" id="CCA71642.1"/>
    </source>
</evidence>
<name>G4TJZ5_SERID</name>
<dbReference type="Proteomes" id="UP000007148">
    <property type="component" value="Unassembled WGS sequence"/>
</dbReference>
<dbReference type="GO" id="GO:0008270">
    <property type="term" value="F:zinc ion binding"/>
    <property type="evidence" value="ECO:0007669"/>
    <property type="project" value="UniProtKB-KW"/>
</dbReference>
<evidence type="ECO:0000313" key="4">
    <source>
        <dbReference type="Proteomes" id="UP000007148"/>
    </source>
</evidence>
<dbReference type="InterPro" id="IPR036236">
    <property type="entry name" value="Znf_C2H2_sf"/>
</dbReference>
<keyword evidence="1" id="KW-0863">Zinc-finger</keyword>
<evidence type="ECO:0000259" key="2">
    <source>
        <dbReference type="PROSITE" id="PS50157"/>
    </source>
</evidence>
<dbReference type="HOGENOM" id="CLU_1631070_0_0_1"/>
<organism evidence="3 4">
    <name type="scientific">Serendipita indica (strain DSM 11827)</name>
    <name type="common">Root endophyte fungus</name>
    <name type="synonym">Piriformospora indica</name>
    <dbReference type="NCBI Taxonomy" id="1109443"/>
    <lineage>
        <taxon>Eukaryota</taxon>
        <taxon>Fungi</taxon>
        <taxon>Dikarya</taxon>
        <taxon>Basidiomycota</taxon>
        <taxon>Agaricomycotina</taxon>
        <taxon>Agaricomycetes</taxon>
        <taxon>Sebacinales</taxon>
        <taxon>Serendipitaceae</taxon>
        <taxon>Serendipita</taxon>
    </lineage>
</organism>
<proteinExistence type="predicted"/>
<dbReference type="PROSITE" id="PS50157">
    <property type="entry name" value="ZINC_FINGER_C2H2_2"/>
    <property type="match status" value="1"/>
</dbReference>
<reference evidence="3 4" key="1">
    <citation type="journal article" date="2011" name="PLoS Pathog.">
        <title>Endophytic Life Strategies Decoded by Genome and Transcriptome Analyses of the Mutualistic Root Symbiont Piriformospora indica.</title>
        <authorList>
            <person name="Zuccaro A."/>
            <person name="Lahrmann U."/>
            <person name="Guldener U."/>
            <person name="Langen G."/>
            <person name="Pfiffi S."/>
            <person name="Biedenkopf D."/>
            <person name="Wong P."/>
            <person name="Samans B."/>
            <person name="Grimm C."/>
            <person name="Basiewicz M."/>
            <person name="Murat C."/>
            <person name="Martin F."/>
            <person name="Kogel K.H."/>
        </authorList>
    </citation>
    <scope>NUCLEOTIDE SEQUENCE [LARGE SCALE GENOMIC DNA]</scope>
    <source>
        <strain evidence="3 4">DSM 11827</strain>
    </source>
</reference>
<dbReference type="InParanoid" id="G4TJZ5"/>
<dbReference type="SUPFAM" id="SSF57667">
    <property type="entry name" value="beta-beta-alpha zinc fingers"/>
    <property type="match status" value="1"/>
</dbReference>
<evidence type="ECO:0000256" key="1">
    <source>
        <dbReference type="PROSITE-ProRule" id="PRU00042"/>
    </source>
</evidence>
<feature type="non-terminal residue" evidence="3">
    <location>
        <position position="163"/>
    </location>
</feature>
<keyword evidence="4" id="KW-1185">Reference proteome</keyword>
<keyword evidence="1" id="KW-0479">Metal-binding</keyword>
<feature type="domain" description="C2H2-type" evidence="2">
    <location>
        <begin position="79"/>
        <end position="106"/>
    </location>
</feature>
<gene>
    <name evidence="3" type="ORF">PIIN_05578</name>
</gene>
<keyword evidence="1" id="KW-0862">Zinc</keyword>